<feature type="compositionally biased region" description="Basic residues" evidence="3">
    <location>
        <begin position="1"/>
        <end position="12"/>
    </location>
</feature>
<gene>
    <name evidence="5" type="ORF">RIF29_03960</name>
</gene>
<evidence type="ECO:0000256" key="3">
    <source>
        <dbReference type="SAM" id="MobiDB-lite"/>
    </source>
</evidence>
<dbReference type="InterPro" id="IPR024757">
    <property type="entry name" value="FtsZ_C"/>
</dbReference>
<dbReference type="InterPro" id="IPR003008">
    <property type="entry name" value="Tubulin_FtsZ_GTPase"/>
</dbReference>
<keyword evidence="6" id="KW-1185">Reference proteome</keyword>
<reference evidence="5 6" key="1">
    <citation type="submission" date="2024-01" db="EMBL/GenBank/DDBJ databases">
        <title>The genomes of 5 underutilized Papilionoideae crops provide insights into root nodulation and disease resistanc.</title>
        <authorList>
            <person name="Yuan L."/>
        </authorList>
    </citation>
    <scope>NUCLEOTIDE SEQUENCE [LARGE SCALE GENOMIC DNA]</scope>
    <source>
        <strain evidence="5">ZHUSHIDOU_FW_LH</strain>
        <tissue evidence="5">Leaf</tissue>
    </source>
</reference>
<feature type="region of interest" description="Disordered" evidence="3">
    <location>
        <begin position="1"/>
        <end position="33"/>
    </location>
</feature>
<comment type="caution">
    <text evidence="5">The sequence shown here is derived from an EMBL/GenBank/DDBJ whole genome shotgun (WGS) entry which is preliminary data.</text>
</comment>
<dbReference type="Gene3D" id="3.30.1330.20">
    <property type="entry name" value="Tubulin/FtsZ, C-terminal domain"/>
    <property type="match status" value="1"/>
</dbReference>
<sequence length="224" mass="24589">MKPPKYKVKTKGGVKGSRKEAAHEKSTKREPSHWEDDVMEGLVNVDFADVRTIMANAGSSLLGIGTATGLQGKSRARDAALNAIQSPLLDIGIERATGINMTCYITNGFRLIKESDREIKDEEGRNPQEVNKQLNDEKQSMIKELNSYVALRKMYMNTLGNKKAELFNMDGGVGEPTAEENVRMASGLLKKNCQSTLVVDSTVAAEGNELKDNVEKLELSKSVI</sequence>
<dbReference type="GO" id="GO:0005525">
    <property type="term" value="F:GTP binding"/>
    <property type="evidence" value="ECO:0007669"/>
    <property type="project" value="UniProtKB-KW"/>
</dbReference>
<name>A0AAN9J1G1_CROPI</name>
<keyword evidence="2" id="KW-0342">GTP-binding</keyword>
<dbReference type="InterPro" id="IPR018316">
    <property type="entry name" value="Tubulin/FtsZ_2-layer-sand-dom"/>
</dbReference>
<evidence type="ECO:0000259" key="4">
    <source>
        <dbReference type="SMART" id="SM00865"/>
    </source>
</evidence>
<accession>A0AAN9J1G1</accession>
<dbReference type="GO" id="GO:0010020">
    <property type="term" value="P:chloroplast fission"/>
    <property type="evidence" value="ECO:0007669"/>
    <property type="project" value="TreeGrafter"/>
</dbReference>
<dbReference type="GO" id="GO:0003924">
    <property type="term" value="F:GTPase activity"/>
    <property type="evidence" value="ECO:0007669"/>
    <property type="project" value="InterPro"/>
</dbReference>
<dbReference type="InterPro" id="IPR045061">
    <property type="entry name" value="FtsZ/CetZ"/>
</dbReference>
<dbReference type="SMART" id="SM00865">
    <property type="entry name" value="Tubulin_C"/>
    <property type="match status" value="1"/>
</dbReference>
<evidence type="ECO:0000256" key="1">
    <source>
        <dbReference type="ARBA" id="ARBA00022741"/>
    </source>
</evidence>
<evidence type="ECO:0000313" key="6">
    <source>
        <dbReference type="Proteomes" id="UP001372338"/>
    </source>
</evidence>
<feature type="domain" description="Tubulin/FtsZ 2-layer sandwich" evidence="4">
    <location>
        <begin position="43"/>
        <end position="158"/>
    </location>
</feature>
<dbReference type="InterPro" id="IPR037103">
    <property type="entry name" value="Tubulin/FtsZ-like_C"/>
</dbReference>
<dbReference type="PANTHER" id="PTHR30314">
    <property type="entry name" value="CELL DIVISION PROTEIN FTSZ-RELATED"/>
    <property type="match status" value="1"/>
</dbReference>
<dbReference type="SUPFAM" id="SSF55307">
    <property type="entry name" value="Tubulin C-terminal domain-like"/>
    <property type="match status" value="1"/>
</dbReference>
<dbReference type="PRINTS" id="PR00423">
    <property type="entry name" value="CELLDVISFTSZ"/>
</dbReference>
<evidence type="ECO:0000313" key="5">
    <source>
        <dbReference type="EMBL" id="KAK7289921.1"/>
    </source>
</evidence>
<protein>
    <recommendedName>
        <fullName evidence="4">Tubulin/FtsZ 2-layer sandwich domain-containing protein</fullName>
    </recommendedName>
</protein>
<dbReference type="EMBL" id="JAYWIO010000001">
    <property type="protein sequence ID" value="KAK7289921.1"/>
    <property type="molecule type" value="Genomic_DNA"/>
</dbReference>
<organism evidence="5 6">
    <name type="scientific">Crotalaria pallida</name>
    <name type="common">Smooth rattlebox</name>
    <name type="synonym">Crotalaria striata</name>
    <dbReference type="NCBI Taxonomy" id="3830"/>
    <lineage>
        <taxon>Eukaryota</taxon>
        <taxon>Viridiplantae</taxon>
        <taxon>Streptophyta</taxon>
        <taxon>Embryophyta</taxon>
        <taxon>Tracheophyta</taxon>
        <taxon>Spermatophyta</taxon>
        <taxon>Magnoliopsida</taxon>
        <taxon>eudicotyledons</taxon>
        <taxon>Gunneridae</taxon>
        <taxon>Pentapetalae</taxon>
        <taxon>rosids</taxon>
        <taxon>fabids</taxon>
        <taxon>Fabales</taxon>
        <taxon>Fabaceae</taxon>
        <taxon>Papilionoideae</taxon>
        <taxon>50 kb inversion clade</taxon>
        <taxon>genistoids sensu lato</taxon>
        <taxon>core genistoids</taxon>
        <taxon>Crotalarieae</taxon>
        <taxon>Crotalaria</taxon>
    </lineage>
</organism>
<keyword evidence="1" id="KW-0547">Nucleotide-binding</keyword>
<dbReference type="PANTHER" id="PTHR30314:SF3">
    <property type="entry name" value="MITOCHONDRIAL DIVISION PROTEIN FSZA"/>
    <property type="match status" value="1"/>
</dbReference>
<dbReference type="InterPro" id="IPR008280">
    <property type="entry name" value="Tub_FtsZ_C"/>
</dbReference>
<dbReference type="Pfam" id="PF12327">
    <property type="entry name" value="FtsZ_C"/>
    <property type="match status" value="1"/>
</dbReference>
<feature type="compositionally biased region" description="Basic and acidic residues" evidence="3">
    <location>
        <begin position="17"/>
        <end position="33"/>
    </location>
</feature>
<dbReference type="AlphaFoldDB" id="A0AAN9J1G1"/>
<dbReference type="GO" id="GO:0009507">
    <property type="term" value="C:chloroplast"/>
    <property type="evidence" value="ECO:0007669"/>
    <property type="project" value="TreeGrafter"/>
</dbReference>
<dbReference type="Proteomes" id="UP001372338">
    <property type="component" value="Unassembled WGS sequence"/>
</dbReference>
<evidence type="ECO:0000256" key="2">
    <source>
        <dbReference type="ARBA" id="ARBA00023134"/>
    </source>
</evidence>
<proteinExistence type="predicted"/>